<dbReference type="RefSeq" id="WP_078701217.1">
    <property type="nucleotide sequence ID" value="NZ_LT796768.1"/>
</dbReference>
<protein>
    <submittedName>
        <fullName evidence="2">Branched-chain amino acid transport protein (AzlD)</fullName>
    </submittedName>
</protein>
<feature type="transmembrane region" description="Helical" evidence="1">
    <location>
        <begin position="6"/>
        <end position="26"/>
    </location>
</feature>
<evidence type="ECO:0000313" key="3">
    <source>
        <dbReference type="Proteomes" id="UP000191040"/>
    </source>
</evidence>
<evidence type="ECO:0000313" key="2">
    <source>
        <dbReference type="EMBL" id="SKB03256.1"/>
    </source>
</evidence>
<dbReference type="InterPro" id="IPR008407">
    <property type="entry name" value="Brnchd-chn_aa_trnsp_AzlD"/>
</dbReference>
<dbReference type="AlphaFoldDB" id="A0A1T4YNC4"/>
<proteinExistence type="predicted"/>
<keyword evidence="3" id="KW-1185">Reference proteome</keyword>
<dbReference type="OrthoDB" id="5197630at2"/>
<feature type="transmembrane region" description="Helical" evidence="1">
    <location>
        <begin position="38"/>
        <end position="56"/>
    </location>
</feature>
<sequence length="103" mass="10692">MSDLWWGVLAVAVGCYALKLLGLSVPDKVLEHPLTERAAGFIPVGLLAALVAVQGFTDGQEVVLDARVVGLAVAAVLLWRNVSFLPMLIAAAASTALVRLIAG</sequence>
<keyword evidence="1" id="KW-0812">Transmembrane</keyword>
<reference evidence="3" key="1">
    <citation type="submission" date="2017-02" db="EMBL/GenBank/DDBJ databases">
        <authorList>
            <person name="Varghese N."/>
            <person name="Submissions S."/>
        </authorList>
    </citation>
    <scope>NUCLEOTIDE SEQUENCE [LARGE SCALE GENOMIC DNA]</scope>
    <source>
        <strain evidence="3">9H-4</strain>
    </source>
</reference>
<organism evidence="2 3">
    <name type="scientific">Aeromicrobium choanae</name>
    <dbReference type="NCBI Taxonomy" id="1736691"/>
    <lineage>
        <taxon>Bacteria</taxon>
        <taxon>Bacillati</taxon>
        <taxon>Actinomycetota</taxon>
        <taxon>Actinomycetes</taxon>
        <taxon>Propionibacteriales</taxon>
        <taxon>Nocardioidaceae</taxon>
        <taxon>Aeromicrobium</taxon>
    </lineage>
</organism>
<keyword evidence="1" id="KW-1133">Transmembrane helix</keyword>
<dbReference type="EMBL" id="LT796768">
    <property type="protein sequence ID" value="SKB03256.1"/>
    <property type="molecule type" value="Genomic_DNA"/>
</dbReference>
<accession>A0A1T4YNC4</accession>
<dbReference type="Pfam" id="PF05437">
    <property type="entry name" value="AzlD"/>
    <property type="match status" value="1"/>
</dbReference>
<dbReference type="STRING" id="1736691.SAMN06295964_0203"/>
<name>A0A1T4YNC4_9ACTN</name>
<dbReference type="Proteomes" id="UP000191040">
    <property type="component" value="Chromosome I"/>
</dbReference>
<gene>
    <name evidence="2" type="ORF">SAMN06295964_0203</name>
</gene>
<evidence type="ECO:0000256" key="1">
    <source>
        <dbReference type="SAM" id="Phobius"/>
    </source>
</evidence>
<feature type="transmembrane region" description="Helical" evidence="1">
    <location>
        <begin position="84"/>
        <end position="102"/>
    </location>
</feature>
<keyword evidence="1" id="KW-0472">Membrane</keyword>